<evidence type="ECO:0000256" key="1">
    <source>
        <dbReference type="ARBA" id="ARBA00001643"/>
    </source>
</evidence>
<dbReference type="Pfam" id="PF07091">
    <property type="entry name" value="FmrO"/>
    <property type="match status" value="1"/>
</dbReference>
<reference evidence="12" key="1">
    <citation type="submission" date="2020-10" db="EMBL/GenBank/DDBJ databases">
        <title>Taxonomic study of unclassified bacteria belonging to the class Ktedonobacteria.</title>
        <authorList>
            <person name="Yabe S."/>
            <person name="Wang C.M."/>
            <person name="Zheng Y."/>
            <person name="Sakai Y."/>
            <person name="Cavaletti L."/>
            <person name="Monciardini P."/>
            <person name="Donadio S."/>
        </authorList>
    </citation>
    <scope>NUCLEOTIDE SEQUENCE</scope>
    <source>
        <strain evidence="12">SOSP1-1</strain>
    </source>
</reference>
<dbReference type="RefSeq" id="WP_220193102.1">
    <property type="nucleotide sequence ID" value="NZ_BNJF01000001.1"/>
</dbReference>
<dbReference type="GO" id="GO:0008649">
    <property type="term" value="F:rRNA methyltransferase activity"/>
    <property type="evidence" value="ECO:0007669"/>
    <property type="project" value="InterPro"/>
</dbReference>
<comment type="similarity">
    <text evidence="2">Belongs to the methyltransferase superfamily. Aminoglycoside resistance family.</text>
</comment>
<dbReference type="InterPro" id="IPR010769">
    <property type="entry name" value="rRNA_MeTrfase_GmN_bac"/>
</dbReference>
<feature type="binding site" evidence="11">
    <location>
        <position position="133"/>
    </location>
    <ligand>
        <name>S-adenosyl-L-methionine</name>
        <dbReference type="ChEBI" id="CHEBI:59789"/>
    </ligand>
</feature>
<evidence type="ECO:0000256" key="2">
    <source>
        <dbReference type="ARBA" id="ARBA00005487"/>
    </source>
</evidence>
<evidence type="ECO:0000256" key="8">
    <source>
        <dbReference type="ARBA" id="ARBA00022691"/>
    </source>
</evidence>
<keyword evidence="9" id="KW-0046">Antibiotic resistance</keyword>
<evidence type="ECO:0000256" key="9">
    <source>
        <dbReference type="ARBA" id="ARBA00023251"/>
    </source>
</evidence>
<keyword evidence="6 12" id="KW-0489">Methyltransferase</keyword>
<evidence type="ECO:0000256" key="6">
    <source>
        <dbReference type="ARBA" id="ARBA00022603"/>
    </source>
</evidence>
<feature type="binding site" evidence="11">
    <location>
        <begin position="102"/>
        <end position="108"/>
    </location>
    <ligand>
        <name>S-adenosyl-L-methionine</name>
        <dbReference type="ChEBI" id="CHEBI:59789"/>
    </ligand>
</feature>
<protein>
    <recommendedName>
        <fullName evidence="4">16S rRNA (guanine(1405)-N(7))-methyltransferase</fullName>
        <ecNumber evidence="3">2.1.1.179</ecNumber>
    </recommendedName>
    <alternativeName>
        <fullName evidence="10">16S rRNA m7G1405 methyltransferase</fullName>
    </alternativeName>
</protein>
<gene>
    <name evidence="12" type="ORF">KSX_18050</name>
</gene>
<dbReference type="PIRSF" id="PIRSF015852">
    <property type="entry name" value="RRNA_mtase_Grm"/>
    <property type="match status" value="1"/>
</dbReference>
<keyword evidence="7" id="KW-0808">Transferase</keyword>
<name>A0A8J3HZS6_9CHLR</name>
<dbReference type="Gene3D" id="3.40.50.150">
    <property type="entry name" value="Vaccinia Virus protein VP39"/>
    <property type="match status" value="1"/>
</dbReference>
<comment type="caution">
    <text evidence="12">The sequence shown here is derived from an EMBL/GenBank/DDBJ whole genome shotgun (WGS) entry which is preliminary data.</text>
</comment>
<dbReference type="Proteomes" id="UP000612362">
    <property type="component" value="Unassembled WGS sequence"/>
</dbReference>
<dbReference type="SUPFAM" id="SSF53335">
    <property type="entry name" value="S-adenosyl-L-methionine-dependent methyltransferases"/>
    <property type="match status" value="1"/>
</dbReference>
<keyword evidence="8 11" id="KW-0949">S-adenosyl-L-methionine</keyword>
<evidence type="ECO:0000256" key="5">
    <source>
        <dbReference type="ARBA" id="ARBA00022552"/>
    </source>
</evidence>
<dbReference type="GO" id="GO:0046677">
    <property type="term" value="P:response to antibiotic"/>
    <property type="evidence" value="ECO:0007669"/>
    <property type="project" value="UniProtKB-KW"/>
</dbReference>
<feature type="binding site" evidence="11">
    <location>
        <begin position="184"/>
        <end position="185"/>
    </location>
    <ligand>
        <name>S-adenosyl-L-methionine</name>
        <dbReference type="ChEBI" id="CHEBI:59789"/>
    </ligand>
</feature>
<organism evidence="12 13">
    <name type="scientific">Ktedonospora formicarum</name>
    <dbReference type="NCBI Taxonomy" id="2778364"/>
    <lineage>
        <taxon>Bacteria</taxon>
        <taxon>Bacillati</taxon>
        <taxon>Chloroflexota</taxon>
        <taxon>Ktedonobacteria</taxon>
        <taxon>Ktedonobacterales</taxon>
        <taxon>Ktedonobacteraceae</taxon>
        <taxon>Ktedonospora</taxon>
    </lineage>
</organism>
<dbReference type="EMBL" id="BNJF01000001">
    <property type="protein sequence ID" value="GHO43642.1"/>
    <property type="molecule type" value="Genomic_DNA"/>
</dbReference>
<evidence type="ECO:0000256" key="11">
    <source>
        <dbReference type="PIRSR" id="PIRSR015852-1"/>
    </source>
</evidence>
<feature type="binding site" evidence="11">
    <location>
        <position position="158"/>
    </location>
    <ligand>
        <name>S-adenosyl-L-methionine</name>
        <dbReference type="ChEBI" id="CHEBI:59789"/>
    </ligand>
</feature>
<dbReference type="AlphaFoldDB" id="A0A8J3HZS6"/>
<dbReference type="InterPro" id="IPR029063">
    <property type="entry name" value="SAM-dependent_MTases_sf"/>
</dbReference>
<proteinExistence type="inferred from homology"/>
<evidence type="ECO:0000313" key="12">
    <source>
        <dbReference type="EMBL" id="GHO43642.1"/>
    </source>
</evidence>
<keyword evidence="5" id="KW-0698">rRNA processing</keyword>
<accession>A0A8J3HZS6</accession>
<dbReference type="EC" id="2.1.1.179" evidence="3"/>
<evidence type="ECO:0000256" key="7">
    <source>
        <dbReference type="ARBA" id="ARBA00022679"/>
    </source>
</evidence>
<sequence>MPKEHERQADQIEHLVAEVLASSKYRDTSPALVRTIASQEIVKRRGTKDIIKAIKNKLHQVSGAYLPGNEDYQQWHTQLAEAASLNDSEHLKQTCRAIMNSHASTRERLPVLESFYSTLFAEVGPYQSILDVACGLNPLCIPWLPRVPSVPLTYYACDIHERLSDFLNNSFPLLGIQGTAWTQDVIQQPPEIEVDIAFIFKTLPCLEQVDKQASQRLLRAIRARHLFVSFPVASLGGRGKGMSANYEAHFQQLVADSPWRIQRYPFATELVFHLTH</sequence>
<evidence type="ECO:0000256" key="4">
    <source>
        <dbReference type="ARBA" id="ARBA00015154"/>
    </source>
</evidence>
<evidence type="ECO:0000256" key="10">
    <source>
        <dbReference type="ARBA" id="ARBA00033062"/>
    </source>
</evidence>
<dbReference type="Gene3D" id="1.10.8.10">
    <property type="entry name" value="DNA helicase RuvA subunit, C-terminal domain"/>
    <property type="match status" value="1"/>
</dbReference>
<keyword evidence="13" id="KW-1185">Reference proteome</keyword>
<evidence type="ECO:0000256" key="3">
    <source>
        <dbReference type="ARBA" id="ARBA00012300"/>
    </source>
</evidence>
<comment type="catalytic activity">
    <reaction evidence="1">
        <text>guanosine(1405) in 16S rRNA + S-adenosyl-L-methionine = N(7)-methylguanosine(1405) in 16S rRNA + S-adenosyl-L-homocysteine</text>
        <dbReference type="Rhea" id="RHEA:42772"/>
        <dbReference type="Rhea" id="RHEA-COMP:10225"/>
        <dbReference type="Rhea" id="RHEA-COMP:10226"/>
        <dbReference type="ChEBI" id="CHEBI:57856"/>
        <dbReference type="ChEBI" id="CHEBI:59789"/>
        <dbReference type="ChEBI" id="CHEBI:74269"/>
        <dbReference type="ChEBI" id="CHEBI:74480"/>
        <dbReference type="EC" id="2.1.1.179"/>
    </reaction>
</comment>
<evidence type="ECO:0000313" key="13">
    <source>
        <dbReference type="Proteomes" id="UP000612362"/>
    </source>
</evidence>
<dbReference type="InterPro" id="IPR025981">
    <property type="entry name" value="rRNA_MeTrfase"/>
</dbReference>